<reference evidence="1" key="1">
    <citation type="journal article" date="2015" name="Nature">
        <title>Complex archaea that bridge the gap between prokaryotes and eukaryotes.</title>
        <authorList>
            <person name="Spang A."/>
            <person name="Saw J.H."/>
            <person name="Jorgensen S.L."/>
            <person name="Zaremba-Niedzwiedzka K."/>
            <person name="Martijn J."/>
            <person name="Lind A.E."/>
            <person name="van Eijk R."/>
            <person name="Schleper C."/>
            <person name="Guy L."/>
            <person name="Ettema T.J."/>
        </authorList>
    </citation>
    <scope>NUCLEOTIDE SEQUENCE</scope>
</reference>
<protein>
    <submittedName>
        <fullName evidence="1">Uncharacterized protein</fullName>
    </submittedName>
</protein>
<accession>A0A0F9BBM3</accession>
<proteinExistence type="predicted"/>
<comment type="caution">
    <text evidence="1">The sequence shown here is derived from an EMBL/GenBank/DDBJ whole genome shotgun (WGS) entry which is preliminary data.</text>
</comment>
<dbReference type="EMBL" id="LAZR01038606">
    <property type="protein sequence ID" value="KKL19115.1"/>
    <property type="molecule type" value="Genomic_DNA"/>
</dbReference>
<evidence type="ECO:0000313" key="1">
    <source>
        <dbReference type="EMBL" id="KKL19115.1"/>
    </source>
</evidence>
<gene>
    <name evidence="1" type="ORF">LCGC14_2468740</name>
</gene>
<organism evidence="1">
    <name type="scientific">marine sediment metagenome</name>
    <dbReference type="NCBI Taxonomy" id="412755"/>
    <lineage>
        <taxon>unclassified sequences</taxon>
        <taxon>metagenomes</taxon>
        <taxon>ecological metagenomes</taxon>
    </lineage>
</organism>
<sequence length="52" mass="5825">MARKKEVPRLRQYIAFDPGSTWTGMCILSLYGQEAFAITAVFNQGLLFPAES</sequence>
<feature type="non-terminal residue" evidence="1">
    <location>
        <position position="52"/>
    </location>
</feature>
<name>A0A0F9BBM3_9ZZZZ</name>
<dbReference type="AlphaFoldDB" id="A0A0F9BBM3"/>